<reference evidence="2 3" key="1">
    <citation type="journal article" date="2019" name="Int. J. Syst. Evol. Microbiol.">
        <title>The Global Catalogue of Microorganisms (GCM) 10K type strain sequencing project: providing services to taxonomists for standard genome sequencing and annotation.</title>
        <authorList>
            <consortium name="The Broad Institute Genomics Platform"/>
            <consortium name="The Broad Institute Genome Sequencing Center for Infectious Disease"/>
            <person name="Wu L."/>
            <person name="Ma J."/>
        </authorList>
    </citation>
    <scope>NUCLEOTIDE SEQUENCE [LARGE SCALE GENOMIC DNA]</scope>
    <source>
        <strain evidence="2 3">CGMCC 1.10387</strain>
    </source>
</reference>
<dbReference type="EMBL" id="JBHUDP010000001">
    <property type="protein sequence ID" value="MFD1684413.1"/>
    <property type="molecule type" value="Genomic_DNA"/>
</dbReference>
<evidence type="ECO:0000256" key="1">
    <source>
        <dbReference type="SAM" id="MobiDB-lite"/>
    </source>
</evidence>
<organism evidence="2 3">
    <name type="scientific">Halobellus litoreus</name>
    <dbReference type="NCBI Taxonomy" id="755310"/>
    <lineage>
        <taxon>Archaea</taxon>
        <taxon>Methanobacteriati</taxon>
        <taxon>Methanobacteriota</taxon>
        <taxon>Stenosarchaea group</taxon>
        <taxon>Halobacteria</taxon>
        <taxon>Halobacteriales</taxon>
        <taxon>Haloferacaceae</taxon>
        <taxon>Halobellus</taxon>
    </lineage>
</organism>
<accession>A0ABD6DQX3</accession>
<sequence>MAGLAAADRRAERAEVALLERQSYEEKRVNCGEGINDATLIPLEKTRANGFLNDVEGFELRIFSDRTHAPGGTDRLRDPRVRPGYVTDRDV</sequence>
<keyword evidence="3" id="KW-1185">Reference proteome</keyword>
<feature type="region of interest" description="Disordered" evidence="1">
    <location>
        <begin position="66"/>
        <end position="91"/>
    </location>
</feature>
<gene>
    <name evidence="2" type="ORF">ACFSAS_02180</name>
</gene>
<dbReference type="AlphaFoldDB" id="A0ABD6DQX3"/>
<proteinExistence type="predicted"/>
<name>A0ABD6DQX3_9EURY</name>
<comment type="caution">
    <text evidence="2">The sequence shown here is derived from an EMBL/GenBank/DDBJ whole genome shotgun (WGS) entry which is preliminary data.</text>
</comment>
<evidence type="ECO:0000313" key="2">
    <source>
        <dbReference type="EMBL" id="MFD1684413.1"/>
    </source>
</evidence>
<dbReference type="Proteomes" id="UP001597092">
    <property type="component" value="Unassembled WGS sequence"/>
</dbReference>
<protein>
    <submittedName>
        <fullName evidence="2">Uncharacterized protein</fullName>
    </submittedName>
</protein>
<dbReference type="RefSeq" id="WP_256308100.1">
    <property type="nucleotide sequence ID" value="NZ_JANHAW010000002.1"/>
</dbReference>
<evidence type="ECO:0000313" key="3">
    <source>
        <dbReference type="Proteomes" id="UP001597092"/>
    </source>
</evidence>